<dbReference type="OrthoDB" id="9786526at2"/>
<dbReference type="SUPFAM" id="SSF53850">
    <property type="entry name" value="Periplasmic binding protein-like II"/>
    <property type="match status" value="1"/>
</dbReference>
<comment type="similarity">
    <text evidence="1">Belongs to the LysR transcriptional regulatory family.</text>
</comment>
<dbReference type="FunFam" id="1.10.10.10:FF:000001">
    <property type="entry name" value="LysR family transcriptional regulator"/>
    <property type="match status" value="1"/>
</dbReference>
<dbReference type="SUPFAM" id="SSF46785">
    <property type="entry name" value="Winged helix' DNA-binding domain"/>
    <property type="match status" value="1"/>
</dbReference>
<evidence type="ECO:0000256" key="2">
    <source>
        <dbReference type="ARBA" id="ARBA00023015"/>
    </source>
</evidence>
<dbReference type="AlphaFoldDB" id="A0A4S5BN68"/>
<dbReference type="InterPro" id="IPR036390">
    <property type="entry name" value="WH_DNA-bd_sf"/>
</dbReference>
<evidence type="ECO:0000256" key="1">
    <source>
        <dbReference type="ARBA" id="ARBA00009437"/>
    </source>
</evidence>
<dbReference type="Pfam" id="PF03466">
    <property type="entry name" value="LysR_substrate"/>
    <property type="match status" value="1"/>
</dbReference>
<evidence type="ECO:0000313" key="7">
    <source>
        <dbReference type="Proteomes" id="UP000306236"/>
    </source>
</evidence>
<reference evidence="6 7" key="1">
    <citation type="submission" date="2019-04" db="EMBL/GenBank/DDBJ databases">
        <title>Lampropedia sp YIM MLB12 draf genome.</title>
        <authorList>
            <person name="Wang Y.-X."/>
        </authorList>
    </citation>
    <scope>NUCLEOTIDE SEQUENCE [LARGE SCALE GENOMIC DNA]</scope>
    <source>
        <strain evidence="6 7">YIM MLB12</strain>
    </source>
</reference>
<evidence type="ECO:0000259" key="5">
    <source>
        <dbReference type="PROSITE" id="PS50931"/>
    </source>
</evidence>
<dbReference type="GO" id="GO:0003700">
    <property type="term" value="F:DNA-binding transcription factor activity"/>
    <property type="evidence" value="ECO:0007669"/>
    <property type="project" value="InterPro"/>
</dbReference>
<comment type="caution">
    <text evidence="6">The sequence shown here is derived from an EMBL/GenBank/DDBJ whole genome shotgun (WGS) entry which is preliminary data.</text>
</comment>
<sequence length="313" mass="34553">MWTYKQLEAVYWIAQLGGFGAAAEHLHTTQSAISRRVRELEEQLNTSLFDRTARSAVLTDKGQELVALAGQLLAQRDAAMEQFAHSDVVQRRVRIGVTELTAMTWLSQWVTLIERHYPKLELIPCVDASVNLHRELLQDRLDLIVVPDAFSDAGVLSTPLGAVDNVWAAKPGLVSVAKPLHPLELAQYRRITQGERSGSGSYYARWMQLYGLQGKAELETSNLLALIGLLNVGAGVGYVPRKCLEQFFRSGYLQEIPLTDPLPAMRYAVLQSSHKYSALIAALAMLGQSCCDFSSLFQRGGDDGLSTGNHLLV</sequence>
<evidence type="ECO:0000256" key="3">
    <source>
        <dbReference type="ARBA" id="ARBA00023125"/>
    </source>
</evidence>
<keyword evidence="7" id="KW-1185">Reference proteome</keyword>
<dbReference type="Gene3D" id="3.40.190.10">
    <property type="entry name" value="Periplasmic binding protein-like II"/>
    <property type="match status" value="2"/>
</dbReference>
<dbReference type="InterPro" id="IPR000847">
    <property type="entry name" value="LysR_HTH_N"/>
</dbReference>
<dbReference type="InterPro" id="IPR005119">
    <property type="entry name" value="LysR_subst-bd"/>
</dbReference>
<dbReference type="PRINTS" id="PR00039">
    <property type="entry name" value="HTHLYSR"/>
</dbReference>
<keyword evidence="3" id="KW-0238">DNA-binding</keyword>
<evidence type="ECO:0000256" key="4">
    <source>
        <dbReference type="ARBA" id="ARBA00023163"/>
    </source>
</evidence>
<dbReference type="RefSeq" id="WP_136406224.1">
    <property type="nucleotide sequence ID" value="NZ_JARXRQ010000010.1"/>
</dbReference>
<dbReference type="EMBL" id="SSWX01000009">
    <property type="protein sequence ID" value="THJ33689.1"/>
    <property type="molecule type" value="Genomic_DNA"/>
</dbReference>
<dbReference type="PROSITE" id="PS50931">
    <property type="entry name" value="HTH_LYSR"/>
    <property type="match status" value="1"/>
</dbReference>
<dbReference type="PANTHER" id="PTHR30126">
    <property type="entry name" value="HTH-TYPE TRANSCRIPTIONAL REGULATOR"/>
    <property type="match status" value="1"/>
</dbReference>
<dbReference type="Gene3D" id="1.10.10.10">
    <property type="entry name" value="Winged helix-like DNA-binding domain superfamily/Winged helix DNA-binding domain"/>
    <property type="match status" value="1"/>
</dbReference>
<dbReference type="InterPro" id="IPR036388">
    <property type="entry name" value="WH-like_DNA-bd_sf"/>
</dbReference>
<gene>
    <name evidence="6" type="ORF">E8K88_08455</name>
</gene>
<evidence type="ECO:0000313" key="6">
    <source>
        <dbReference type="EMBL" id="THJ33689.1"/>
    </source>
</evidence>
<dbReference type="CDD" id="cd05466">
    <property type="entry name" value="PBP2_LTTR_substrate"/>
    <property type="match status" value="1"/>
</dbReference>
<dbReference type="PANTHER" id="PTHR30126:SF77">
    <property type="entry name" value="TRANSCRIPTIONAL REGULATORY PROTEIN"/>
    <property type="match status" value="1"/>
</dbReference>
<protein>
    <submittedName>
        <fullName evidence="6">LysR family transcriptional regulator</fullName>
    </submittedName>
</protein>
<feature type="domain" description="HTH lysR-type" evidence="5">
    <location>
        <begin position="2"/>
        <end position="59"/>
    </location>
</feature>
<proteinExistence type="inferred from homology"/>
<keyword evidence="4" id="KW-0804">Transcription</keyword>
<dbReference type="Pfam" id="PF00126">
    <property type="entry name" value="HTH_1"/>
    <property type="match status" value="1"/>
</dbReference>
<name>A0A4S5BN68_9BURK</name>
<dbReference type="GO" id="GO:0000976">
    <property type="term" value="F:transcription cis-regulatory region binding"/>
    <property type="evidence" value="ECO:0007669"/>
    <property type="project" value="TreeGrafter"/>
</dbReference>
<dbReference type="Proteomes" id="UP000306236">
    <property type="component" value="Unassembled WGS sequence"/>
</dbReference>
<keyword evidence="2" id="KW-0805">Transcription regulation</keyword>
<accession>A0A4S5BN68</accession>
<organism evidence="6 7">
    <name type="scientific">Lampropedia aestuarii</name>
    <dbReference type="NCBI Taxonomy" id="2562762"/>
    <lineage>
        <taxon>Bacteria</taxon>
        <taxon>Pseudomonadati</taxon>
        <taxon>Pseudomonadota</taxon>
        <taxon>Betaproteobacteria</taxon>
        <taxon>Burkholderiales</taxon>
        <taxon>Comamonadaceae</taxon>
        <taxon>Lampropedia</taxon>
    </lineage>
</organism>